<dbReference type="InterPro" id="IPR001188">
    <property type="entry name" value="Sperm_putr-bd"/>
</dbReference>
<evidence type="ECO:0000256" key="2">
    <source>
        <dbReference type="ARBA" id="ARBA00022448"/>
    </source>
</evidence>
<name>A0A1X7LVX1_9BURK</name>
<dbReference type="GO" id="GO:0015846">
    <property type="term" value="P:polyamine transport"/>
    <property type="evidence" value="ECO:0007669"/>
    <property type="project" value="InterPro"/>
</dbReference>
<keyword evidence="5" id="KW-1133">Transmembrane helix</keyword>
<evidence type="ECO:0000313" key="7">
    <source>
        <dbReference type="Proteomes" id="UP000193228"/>
    </source>
</evidence>
<protein>
    <submittedName>
        <fullName evidence="6">Putative spermidine/putrescine transport system substrate-binding protein</fullName>
    </submittedName>
</protein>
<accession>A0A1X7LVX1</accession>
<dbReference type="PANTHER" id="PTHR30222:SF17">
    <property type="entry name" value="SPERMIDINE_PUTRESCINE-BINDING PERIPLASMIC PROTEIN"/>
    <property type="match status" value="1"/>
</dbReference>
<dbReference type="Pfam" id="PF13416">
    <property type="entry name" value="SBP_bac_8"/>
    <property type="match status" value="1"/>
</dbReference>
<keyword evidence="7" id="KW-1185">Reference proteome</keyword>
<keyword evidence="4" id="KW-0574">Periplasm</keyword>
<dbReference type="GO" id="GO:0042597">
    <property type="term" value="C:periplasmic space"/>
    <property type="evidence" value="ECO:0007669"/>
    <property type="project" value="UniProtKB-SubCell"/>
</dbReference>
<dbReference type="PANTHER" id="PTHR30222">
    <property type="entry name" value="SPERMIDINE/PUTRESCINE-BINDING PERIPLASMIC PROTEIN"/>
    <property type="match status" value="1"/>
</dbReference>
<dbReference type="EMBL" id="FXAT01000010">
    <property type="protein sequence ID" value="SMG58038.1"/>
    <property type="molecule type" value="Genomic_DNA"/>
</dbReference>
<reference evidence="7" key="1">
    <citation type="submission" date="2017-04" db="EMBL/GenBank/DDBJ databases">
        <authorList>
            <person name="Varghese N."/>
            <person name="Submissions S."/>
        </authorList>
    </citation>
    <scope>NUCLEOTIDE SEQUENCE [LARGE SCALE GENOMIC DNA]</scope>
    <source>
        <strain evidence="7">LMG 29540</strain>
    </source>
</reference>
<dbReference type="PRINTS" id="PR00909">
    <property type="entry name" value="SPERMDNBNDNG"/>
</dbReference>
<dbReference type="AlphaFoldDB" id="A0A1X7LVX1"/>
<comment type="subcellular location">
    <subcellularLocation>
        <location evidence="1">Periplasm</location>
    </subcellularLocation>
</comment>
<dbReference type="RefSeq" id="WP_244196159.1">
    <property type="nucleotide sequence ID" value="NZ_FXAT01000010.1"/>
</dbReference>
<evidence type="ECO:0000256" key="1">
    <source>
        <dbReference type="ARBA" id="ARBA00004418"/>
    </source>
</evidence>
<dbReference type="Proteomes" id="UP000193228">
    <property type="component" value="Unassembled WGS sequence"/>
</dbReference>
<evidence type="ECO:0000256" key="3">
    <source>
        <dbReference type="ARBA" id="ARBA00022729"/>
    </source>
</evidence>
<dbReference type="InterPro" id="IPR006059">
    <property type="entry name" value="SBP"/>
</dbReference>
<evidence type="ECO:0000313" key="6">
    <source>
        <dbReference type="EMBL" id="SMG58038.1"/>
    </source>
</evidence>
<keyword evidence="3" id="KW-0732">Signal</keyword>
<organism evidence="6 7">
    <name type="scientific">Paraburkholderia susongensis</name>
    <dbReference type="NCBI Taxonomy" id="1515439"/>
    <lineage>
        <taxon>Bacteria</taxon>
        <taxon>Pseudomonadati</taxon>
        <taxon>Pseudomonadota</taxon>
        <taxon>Betaproteobacteria</taxon>
        <taxon>Burkholderiales</taxon>
        <taxon>Burkholderiaceae</taxon>
        <taxon>Paraburkholderia</taxon>
    </lineage>
</organism>
<evidence type="ECO:0000256" key="4">
    <source>
        <dbReference type="ARBA" id="ARBA00022764"/>
    </source>
</evidence>
<dbReference type="Gene3D" id="3.40.190.10">
    <property type="entry name" value="Periplasmic binding protein-like II"/>
    <property type="match status" value="2"/>
</dbReference>
<proteinExistence type="predicted"/>
<keyword evidence="2" id="KW-0813">Transport</keyword>
<feature type="transmembrane region" description="Helical" evidence="5">
    <location>
        <begin position="49"/>
        <end position="70"/>
    </location>
</feature>
<keyword evidence="5" id="KW-0812">Transmembrane</keyword>
<gene>
    <name evidence="6" type="ORF">SAMN06265784_110178</name>
</gene>
<evidence type="ECO:0000256" key="5">
    <source>
        <dbReference type="SAM" id="Phobius"/>
    </source>
</evidence>
<sequence length="397" mass="44617">MHTMLMADETGRSKQTFQQQQIALACVSARTPLVRGGIFRRFLSASLPAFRSIVLWFLSGVFFCAGLGAATPTLAAGKVLHVLAWPGYADPDVVQTFETRYQAKVEVTLVDSDEALWTQMHRTDGTHFDVLAANTAEIHRYTQANLLAPLDLASLPNTRRQLPRFQALGSIEGLTSAGKVYAIPFTYSSMGLIYDRKQIPVAPRSMRELWNPRYRGKVLDFNSAQHNFSFTALALGYPNPFQLDRTQMRTIAHKLVELRRNLLTYYTLPEEATAFFIEHKVALMFGNYGTQQLKMLRHAGADVGYVIPDEGALAWLDCWSMTRSASDRALALAWINYMLEPDVSALLTQRQGLANTLTEPAETSANAHIVWIGPVEDIQRREDLWARIQSGDRSERF</sequence>
<dbReference type="GO" id="GO:0019808">
    <property type="term" value="F:polyamine binding"/>
    <property type="evidence" value="ECO:0007669"/>
    <property type="project" value="InterPro"/>
</dbReference>
<dbReference type="SUPFAM" id="SSF53850">
    <property type="entry name" value="Periplasmic binding protein-like II"/>
    <property type="match status" value="1"/>
</dbReference>
<keyword evidence="5" id="KW-0472">Membrane</keyword>
<dbReference type="STRING" id="1515439.SAMN06265784_110178"/>